<feature type="region of interest" description="Disordered" evidence="1">
    <location>
        <begin position="59"/>
        <end position="93"/>
    </location>
</feature>
<dbReference type="EMBL" id="DS999641">
    <property type="protein sequence ID" value="EFE71702.2"/>
    <property type="molecule type" value="Genomic_DNA"/>
</dbReference>
<feature type="compositionally biased region" description="Gly residues" evidence="1">
    <location>
        <begin position="84"/>
        <end position="93"/>
    </location>
</feature>
<feature type="compositionally biased region" description="Polar residues" evidence="1">
    <location>
        <begin position="32"/>
        <end position="42"/>
    </location>
</feature>
<dbReference type="AlphaFoldDB" id="D6A5J0"/>
<proteinExistence type="predicted"/>
<sequence length="93" mass="9750">MVRSRVQAGVGQPAAPVTRSPSRRDSGKRKYSPTQGEITSTGYRCPRYDDVLARTIPLHSDHEEDRVPPSANVTALSATDEAEIGGGGDGGGA</sequence>
<organism evidence="2 3">
    <name type="scientific">Streptomyces viridosporus (strain ATCC 14672 / DSM 40746 / JCM 4963 / KCTC 9882 / NRRL B-12104 / FH 1290)</name>
    <name type="common">Streptomyces ghanaensis</name>
    <dbReference type="NCBI Taxonomy" id="566461"/>
    <lineage>
        <taxon>Bacteria</taxon>
        <taxon>Bacillati</taxon>
        <taxon>Actinomycetota</taxon>
        <taxon>Actinomycetes</taxon>
        <taxon>Kitasatosporales</taxon>
        <taxon>Streptomycetaceae</taxon>
        <taxon>Streptomyces</taxon>
    </lineage>
</organism>
<protein>
    <submittedName>
        <fullName evidence="2">Predicted protein</fullName>
    </submittedName>
</protein>
<name>D6A5J0_STRV1</name>
<feature type="region of interest" description="Disordered" evidence="1">
    <location>
        <begin position="1"/>
        <end position="43"/>
    </location>
</feature>
<evidence type="ECO:0000313" key="2">
    <source>
        <dbReference type="EMBL" id="EFE71702.2"/>
    </source>
</evidence>
<evidence type="ECO:0000313" key="3">
    <source>
        <dbReference type="Proteomes" id="UP000003824"/>
    </source>
</evidence>
<dbReference type="Proteomes" id="UP000003824">
    <property type="component" value="Unassembled WGS sequence"/>
</dbReference>
<accession>D6A5J0</accession>
<evidence type="ECO:0000256" key="1">
    <source>
        <dbReference type="SAM" id="MobiDB-lite"/>
    </source>
</evidence>
<reference evidence="3" key="1">
    <citation type="submission" date="2008-12" db="EMBL/GenBank/DDBJ databases">
        <title>Annotation of Streptomyces ghanaensis ATCC 14672.</title>
        <authorList>
            <consortium name="The Broad Institute Genome Sequencing Platform"/>
            <consortium name="Broad Institute Microbial Sequencing Center"/>
            <person name="Fischbach M."/>
            <person name="Ward D."/>
            <person name="Young S."/>
            <person name="Kodira C.D."/>
            <person name="Zeng Q."/>
            <person name="Koehrsen M."/>
            <person name="Godfrey P."/>
            <person name="Alvarado L."/>
            <person name="Berlin A.M."/>
            <person name="Borenstein D."/>
            <person name="Chen Z."/>
            <person name="Engels R."/>
            <person name="Freedman E."/>
            <person name="Gellesch M."/>
            <person name="Goldberg J."/>
            <person name="Griggs A."/>
            <person name="Gujja S."/>
            <person name="Heiman D.I."/>
            <person name="Hepburn T.A."/>
            <person name="Howarth C."/>
            <person name="Jen D."/>
            <person name="Larson L."/>
            <person name="Lewis B."/>
            <person name="Mehta T."/>
            <person name="Park D."/>
            <person name="Pearson M."/>
            <person name="Roberts A."/>
            <person name="Saif S."/>
            <person name="Shea T.D."/>
            <person name="Shenoy N."/>
            <person name="Sisk P."/>
            <person name="Stolte C."/>
            <person name="Sykes S.N."/>
            <person name="Walk T."/>
            <person name="White J."/>
            <person name="Yandava C."/>
            <person name="Straight P."/>
            <person name="Clardy J."/>
            <person name="Hung D."/>
            <person name="Kolter R."/>
            <person name="Mekalanos J."/>
            <person name="Walker S."/>
            <person name="Walsh C.T."/>
            <person name="Wieland B.L.C."/>
            <person name="Ilzarbe M."/>
            <person name="Galagan J."/>
            <person name="Nusbaum C."/>
            <person name="Birren B."/>
        </authorList>
    </citation>
    <scope>NUCLEOTIDE SEQUENCE [LARGE SCALE GENOMIC DNA]</scope>
    <source>
        <strain evidence="3">ATCC 14672 / DSM 40746 / JCM 4963 / KCTC 9882 / NRRL B-12104 / FH 1290</strain>
    </source>
</reference>
<gene>
    <name evidence="2" type="ORF">SSFG_06938</name>
</gene>